<sequence>MIREEFLGFVKLVAMDAKSIASTIDNFIRNSKSIDLLQWANHAKRIIGTFKKNRENFDEHSGNFIAEAEEVADALEIDLSMPRIA</sequence>
<dbReference type="EMBL" id="AGBW02007977">
    <property type="protein sequence ID" value="OWR54359.1"/>
    <property type="molecule type" value="Genomic_DNA"/>
</dbReference>
<comment type="caution">
    <text evidence="1">The sequence shown here is derived from an EMBL/GenBank/DDBJ whole genome shotgun (WGS) entry which is preliminary data.</text>
</comment>
<accession>A0A212FKZ4</accession>
<evidence type="ECO:0000313" key="1">
    <source>
        <dbReference type="EMBL" id="OWR54359.1"/>
    </source>
</evidence>
<dbReference type="InParanoid" id="A0A212FKZ4"/>
<dbReference type="Proteomes" id="UP000007151">
    <property type="component" value="Unassembled WGS sequence"/>
</dbReference>
<protein>
    <submittedName>
        <fullName evidence="1">Uncharacterized protein</fullName>
    </submittedName>
</protein>
<reference evidence="1 2" key="1">
    <citation type="journal article" date="2011" name="Cell">
        <title>The monarch butterfly genome yields insights into long-distance migration.</title>
        <authorList>
            <person name="Zhan S."/>
            <person name="Merlin C."/>
            <person name="Boore J.L."/>
            <person name="Reppert S.M."/>
        </authorList>
    </citation>
    <scope>NUCLEOTIDE SEQUENCE [LARGE SCALE GENOMIC DNA]</scope>
    <source>
        <strain evidence="1">F-2</strain>
    </source>
</reference>
<keyword evidence="2" id="KW-1185">Reference proteome</keyword>
<organism evidence="1 2">
    <name type="scientific">Danaus plexippus plexippus</name>
    <dbReference type="NCBI Taxonomy" id="278856"/>
    <lineage>
        <taxon>Eukaryota</taxon>
        <taxon>Metazoa</taxon>
        <taxon>Ecdysozoa</taxon>
        <taxon>Arthropoda</taxon>
        <taxon>Hexapoda</taxon>
        <taxon>Insecta</taxon>
        <taxon>Pterygota</taxon>
        <taxon>Neoptera</taxon>
        <taxon>Endopterygota</taxon>
        <taxon>Lepidoptera</taxon>
        <taxon>Glossata</taxon>
        <taxon>Ditrysia</taxon>
        <taxon>Papilionoidea</taxon>
        <taxon>Nymphalidae</taxon>
        <taxon>Danainae</taxon>
        <taxon>Danaini</taxon>
        <taxon>Danaina</taxon>
        <taxon>Danaus</taxon>
        <taxon>Danaus</taxon>
    </lineage>
</organism>
<dbReference type="AlphaFoldDB" id="A0A212FKZ4"/>
<name>A0A212FKZ4_DANPL</name>
<dbReference type="KEGG" id="dpl:KGM_213458"/>
<evidence type="ECO:0000313" key="2">
    <source>
        <dbReference type="Proteomes" id="UP000007151"/>
    </source>
</evidence>
<proteinExistence type="predicted"/>
<gene>
    <name evidence="1" type="ORF">KGM_213458</name>
</gene>